<dbReference type="Pfam" id="PF04564">
    <property type="entry name" value="U-box"/>
    <property type="match status" value="1"/>
</dbReference>
<organism evidence="4 5">
    <name type="scientific">Striga asiatica</name>
    <name type="common">Asiatic witchweed</name>
    <name type="synonym">Buchnera asiatica</name>
    <dbReference type="NCBI Taxonomy" id="4170"/>
    <lineage>
        <taxon>Eukaryota</taxon>
        <taxon>Viridiplantae</taxon>
        <taxon>Streptophyta</taxon>
        <taxon>Embryophyta</taxon>
        <taxon>Tracheophyta</taxon>
        <taxon>Spermatophyta</taxon>
        <taxon>Magnoliopsida</taxon>
        <taxon>eudicotyledons</taxon>
        <taxon>Gunneridae</taxon>
        <taxon>Pentapetalae</taxon>
        <taxon>asterids</taxon>
        <taxon>lamiids</taxon>
        <taxon>Lamiales</taxon>
        <taxon>Orobanchaceae</taxon>
        <taxon>Buchnereae</taxon>
        <taxon>Striga</taxon>
    </lineage>
</organism>
<gene>
    <name evidence="4" type="ORF">STAS_17325</name>
</gene>
<dbReference type="InterPro" id="IPR003613">
    <property type="entry name" value="Ubox_domain"/>
</dbReference>
<dbReference type="PANTHER" id="PTHR46573">
    <property type="entry name" value="WD REPEAT, SAM AND U-BOX DOMAIN-CONTAINING PROTEIN 1"/>
    <property type="match status" value="1"/>
</dbReference>
<protein>
    <submittedName>
        <fullName evidence="4">U-box domain-containing protein</fullName>
    </submittedName>
</protein>
<dbReference type="SUPFAM" id="SSF57850">
    <property type="entry name" value="RING/U-box"/>
    <property type="match status" value="1"/>
</dbReference>
<evidence type="ECO:0000256" key="1">
    <source>
        <dbReference type="ARBA" id="ARBA00004906"/>
    </source>
</evidence>
<dbReference type="PANTHER" id="PTHR46573:SF1">
    <property type="entry name" value="WD REPEAT, SAM AND U-BOX DOMAIN-CONTAINING PROTEIN 1"/>
    <property type="match status" value="1"/>
</dbReference>
<evidence type="ECO:0000313" key="4">
    <source>
        <dbReference type="EMBL" id="GER40643.1"/>
    </source>
</evidence>
<reference evidence="5" key="1">
    <citation type="journal article" date="2019" name="Curr. Biol.">
        <title>Genome Sequence of Striga asiatica Provides Insight into the Evolution of Plant Parasitism.</title>
        <authorList>
            <person name="Yoshida S."/>
            <person name="Kim S."/>
            <person name="Wafula E.K."/>
            <person name="Tanskanen J."/>
            <person name="Kim Y.M."/>
            <person name="Honaas L."/>
            <person name="Yang Z."/>
            <person name="Spallek T."/>
            <person name="Conn C.E."/>
            <person name="Ichihashi Y."/>
            <person name="Cheong K."/>
            <person name="Cui S."/>
            <person name="Der J.P."/>
            <person name="Gundlach H."/>
            <person name="Jiao Y."/>
            <person name="Hori C."/>
            <person name="Ishida J.K."/>
            <person name="Kasahara H."/>
            <person name="Kiba T."/>
            <person name="Kim M.S."/>
            <person name="Koo N."/>
            <person name="Laohavisit A."/>
            <person name="Lee Y.H."/>
            <person name="Lumba S."/>
            <person name="McCourt P."/>
            <person name="Mortimer J.C."/>
            <person name="Mutuku J.M."/>
            <person name="Nomura T."/>
            <person name="Sasaki-Sekimoto Y."/>
            <person name="Seto Y."/>
            <person name="Wang Y."/>
            <person name="Wakatake T."/>
            <person name="Sakakibara H."/>
            <person name="Demura T."/>
            <person name="Yamaguchi S."/>
            <person name="Yoneyama K."/>
            <person name="Manabe R.I."/>
            <person name="Nelson D.C."/>
            <person name="Schulman A.H."/>
            <person name="Timko M.P."/>
            <person name="dePamphilis C.W."/>
            <person name="Choi D."/>
            <person name="Shirasu K."/>
        </authorList>
    </citation>
    <scope>NUCLEOTIDE SEQUENCE [LARGE SCALE GENOMIC DNA]</scope>
    <source>
        <strain evidence="5">cv. UVA1</strain>
    </source>
</reference>
<dbReference type="OrthoDB" id="10064100at2759"/>
<dbReference type="SMART" id="SM00504">
    <property type="entry name" value="Ubox"/>
    <property type="match status" value="1"/>
</dbReference>
<keyword evidence="2" id="KW-0808">Transferase</keyword>
<dbReference type="InterPro" id="IPR013083">
    <property type="entry name" value="Znf_RING/FYVE/PHD"/>
</dbReference>
<proteinExistence type="predicted"/>
<dbReference type="InterPro" id="IPR052085">
    <property type="entry name" value="WD-SAM-U-box"/>
</dbReference>
<keyword evidence="5" id="KW-1185">Reference proteome</keyword>
<accession>A0A5A7Q5W5</accession>
<sequence>MKYTVAESAAFFNLVCQPLPLASFLIHLRAPLSVDGLCRRLTQVRISPQIFELKDIMDNPYVAADGFTYEHDAIKVWVDTHSVSPVTKHKLPHKMLTPNLTNLTFTVCIVLVMRSTNMETSNTMRVGRQWRQSLYKKKGKAVGQVTFAFIGKSHVHLRSTEHSSTHGRGLFAFFIAVRDVLGYTTGAAGGLHCRLPFTAATDACE</sequence>
<dbReference type="GO" id="GO:0004842">
    <property type="term" value="F:ubiquitin-protein transferase activity"/>
    <property type="evidence" value="ECO:0007669"/>
    <property type="project" value="InterPro"/>
</dbReference>
<feature type="domain" description="U-box" evidence="3">
    <location>
        <begin position="53"/>
        <end position="104"/>
    </location>
</feature>
<evidence type="ECO:0000313" key="5">
    <source>
        <dbReference type="Proteomes" id="UP000325081"/>
    </source>
</evidence>
<evidence type="ECO:0000256" key="2">
    <source>
        <dbReference type="ARBA" id="ARBA00022679"/>
    </source>
</evidence>
<comment type="pathway">
    <text evidence="1">Protein modification; protein ubiquitination.</text>
</comment>
<dbReference type="GO" id="GO:0016567">
    <property type="term" value="P:protein ubiquitination"/>
    <property type="evidence" value="ECO:0007669"/>
    <property type="project" value="UniProtKB-UniPathway"/>
</dbReference>
<name>A0A5A7Q5W5_STRAF</name>
<dbReference type="Gene3D" id="3.30.40.10">
    <property type="entry name" value="Zinc/RING finger domain, C3HC4 (zinc finger)"/>
    <property type="match status" value="1"/>
</dbReference>
<dbReference type="CDD" id="cd16655">
    <property type="entry name" value="RING-Ubox_WDSUB1-like"/>
    <property type="match status" value="1"/>
</dbReference>
<comment type="caution">
    <text evidence="4">The sequence shown here is derived from an EMBL/GenBank/DDBJ whole genome shotgun (WGS) entry which is preliminary data.</text>
</comment>
<dbReference type="UniPathway" id="UPA00143"/>
<dbReference type="AlphaFoldDB" id="A0A5A7Q5W5"/>
<dbReference type="Proteomes" id="UP000325081">
    <property type="component" value="Unassembled WGS sequence"/>
</dbReference>
<evidence type="ECO:0000259" key="3">
    <source>
        <dbReference type="SMART" id="SM00504"/>
    </source>
</evidence>
<dbReference type="EMBL" id="BKCP01005952">
    <property type="protein sequence ID" value="GER40643.1"/>
    <property type="molecule type" value="Genomic_DNA"/>
</dbReference>